<proteinExistence type="predicted"/>
<gene>
    <name evidence="1" type="ORF">RRG08_054273</name>
</gene>
<comment type="caution">
    <text evidence="1">The sequence shown here is derived from an EMBL/GenBank/DDBJ whole genome shotgun (WGS) entry which is preliminary data.</text>
</comment>
<protein>
    <submittedName>
        <fullName evidence="1">Uncharacterized protein</fullName>
    </submittedName>
</protein>
<dbReference type="EMBL" id="JAWDGP010007585">
    <property type="protein sequence ID" value="KAK3712201.1"/>
    <property type="molecule type" value="Genomic_DNA"/>
</dbReference>
<organism evidence="1 2">
    <name type="scientific">Elysia crispata</name>
    <name type="common">lettuce slug</name>
    <dbReference type="NCBI Taxonomy" id="231223"/>
    <lineage>
        <taxon>Eukaryota</taxon>
        <taxon>Metazoa</taxon>
        <taxon>Spiralia</taxon>
        <taxon>Lophotrochozoa</taxon>
        <taxon>Mollusca</taxon>
        <taxon>Gastropoda</taxon>
        <taxon>Heterobranchia</taxon>
        <taxon>Euthyneura</taxon>
        <taxon>Panpulmonata</taxon>
        <taxon>Sacoglossa</taxon>
        <taxon>Placobranchoidea</taxon>
        <taxon>Plakobranchidae</taxon>
        <taxon>Elysia</taxon>
    </lineage>
</organism>
<evidence type="ECO:0000313" key="1">
    <source>
        <dbReference type="EMBL" id="KAK3712201.1"/>
    </source>
</evidence>
<accession>A0AAE0XTX4</accession>
<name>A0AAE0XTX4_9GAST</name>
<reference evidence="1" key="1">
    <citation type="journal article" date="2023" name="G3 (Bethesda)">
        <title>A reference genome for the long-term kleptoplast-retaining sea slug Elysia crispata morphotype clarki.</title>
        <authorList>
            <person name="Eastman K.E."/>
            <person name="Pendleton A.L."/>
            <person name="Shaikh M.A."/>
            <person name="Suttiyut T."/>
            <person name="Ogas R."/>
            <person name="Tomko P."/>
            <person name="Gavelis G."/>
            <person name="Widhalm J.R."/>
            <person name="Wisecaver J.H."/>
        </authorList>
    </citation>
    <scope>NUCLEOTIDE SEQUENCE</scope>
    <source>
        <strain evidence="1">ECLA1</strain>
    </source>
</reference>
<dbReference type="AlphaFoldDB" id="A0AAE0XTX4"/>
<keyword evidence="2" id="KW-1185">Reference proteome</keyword>
<sequence length="24" mass="2895">VKDNRHICIVEQLEEALNDWRKEG</sequence>
<evidence type="ECO:0000313" key="2">
    <source>
        <dbReference type="Proteomes" id="UP001283361"/>
    </source>
</evidence>
<feature type="non-terminal residue" evidence="1">
    <location>
        <position position="1"/>
    </location>
</feature>
<dbReference type="Proteomes" id="UP001283361">
    <property type="component" value="Unassembled WGS sequence"/>
</dbReference>